<gene>
    <name evidence="4" type="ORF">LAWI1_G005096</name>
</gene>
<accession>A0A559M0X6</accession>
<keyword evidence="2" id="KW-0472">Membrane</keyword>
<proteinExistence type="predicted"/>
<feature type="region of interest" description="Disordered" evidence="1">
    <location>
        <begin position="249"/>
        <end position="282"/>
    </location>
</feature>
<comment type="caution">
    <text evidence="4">The sequence shown here is derived from an EMBL/GenBank/DDBJ whole genome shotgun (WGS) entry which is preliminary data.</text>
</comment>
<dbReference type="AlphaFoldDB" id="A0A559M0X6"/>
<feature type="compositionally biased region" description="Low complexity" evidence="1">
    <location>
        <begin position="254"/>
        <end position="271"/>
    </location>
</feature>
<keyword evidence="2" id="KW-0812">Transmembrane</keyword>
<organism evidence="4 5">
    <name type="scientific">Lachnellula willkommii</name>
    <dbReference type="NCBI Taxonomy" id="215461"/>
    <lineage>
        <taxon>Eukaryota</taxon>
        <taxon>Fungi</taxon>
        <taxon>Dikarya</taxon>
        <taxon>Ascomycota</taxon>
        <taxon>Pezizomycotina</taxon>
        <taxon>Leotiomycetes</taxon>
        <taxon>Helotiales</taxon>
        <taxon>Lachnaceae</taxon>
        <taxon>Lachnellula</taxon>
    </lineage>
</organism>
<dbReference type="Proteomes" id="UP000315522">
    <property type="component" value="Unassembled WGS sequence"/>
</dbReference>
<feature type="chain" id="PRO_5022190866" description="Peptidyl-tRNA hydrolase" evidence="3">
    <location>
        <begin position="19"/>
        <end position="282"/>
    </location>
</feature>
<reference evidence="4 5" key="1">
    <citation type="submission" date="2018-05" db="EMBL/GenBank/DDBJ databases">
        <title>Genome sequencing and assembly of the regulated plant pathogen Lachnellula willkommii and related sister species for the development of diagnostic species identification markers.</title>
        <authorList>
            <person name="Giroux E."/>
            <person name="Bilodeau G."/>
        </authorList>
    </citation>
    <scope>NUCLEOTIDE SEQUENCE [LARGE SCALE GENOMIC DNA]</scope>
    <source>
        <strain evidence="4 5">CBS 172.35</strain>
    </source>
</reference>
<evidence type="ECO:0000256" key="1">
    <source>
        <dbReference type="SAM" id="MobiDB-lite"/>
    </source>
</evidence>
<feature type="compositionally biased region" description="Polar residues" evidence="1">
    <location>
        <begin position="272"/>
        <end position="282"/>
    </location>
</feature>
<evidence type="ECO:0000313" key="4">
    <source>
        <dbReference type="EMBL" id="TVY86612.1"/>
    </source>
</evidence>
<feature type="transmembrane region" description="Helical" evidence="2">
    <location>
        <begin position="215"/>
        <end position="235"/>
    </location>
</feature>
<evidence type="ECO:0000256" key="3">
    <source>
        <dbReference type="SAM" id="SignalP"/>
    </source>
</evidence>
<evidence type="ECO:0000313" key="5">
    <source>
        <dbReference type="Proteomes" id="UP000315522"/>
    </source>
</evidence>
<name>A0A559M0X6_9HELO</name>
<protein>
    <recommendedName>
        <fullName evidence="6">Peptidyl-tRNA hydrolase</fullName>
    </recommendedName>
</protein>
<sequence>MRFSTASIFALPLLAAAAQQDTPLEQAKAQAQYWFDKVSSYIPNPNKAHTPHAAAAKAGGKTLKVLSLHDWEHTIRSSVTPASTTPEEWWVLVTGGNKTCFGHCNVVETAFNETAALWSVNPTAPQLGYLNCDDQPVLCNSWGAGPPSLWIMELSAPPAPVDVRVKSLNATTTTVKTFTDLHSTKEWKSKPLYEGYFHPFDGIFAQYGVAVPLGYLFWAFNVVPSWMFMIGISFISRTFMQVQSSAVNRSNRSAGPNPRAGGAAPAAAPARVSTSTHLATPI</sequence>
<keyword evidence="5" id="KW-1185">Reference proteome</keyword>
<dbReference type="EMBL" id="QGML01003295">
    <property type="protein sequence ID" value="TVY86612.1"/>
    <property type="molecule type" value="Genomic_DNA"/>
</dbReference>
<keyword evidence="3" id="KW-0732">Signal</keyword>
<evidence type="ECO:0000256" key="2">
    <source>
        <dbReference type="SAM" id="Phobius"/>
    </source>
</evidence>
<evidence type="ECO:0008006" key="6">
    <source>
        <dbReference type="Google" id="ProtNLM"/>
    </source>
</evidence>
<feature type="signal peptide" evidence="3">
    <location>
        <begin position="1"/>
        <end position="18"/>
    </location>
</feature>
<keyword evidence="2" id="KW-1133">Transmembrane helix</keyword>